<dbReference type="SUPFAM" id="SSF54928">
    <property type="entry name" value="RNA-binding domain, RBD"/>
    <property type="match status" value="2"/>
</dbReference>
<dbReference type="SMART" id="SM00360">
    <property type="entry name" value="RRM"/>
    <property type="match status" value="3"/>
</dbReference>
<dbReference type="InterPro" id="IPR006535">
    <property type="entry name" value="HnRNP_R/Q_splicing_fac"/>
</dbReference>
<feature type="domain" description="RRM" evidence="7">
    <location>
        <begin position="151"/>
        <end position="233"/>
    </location>
</feature>
<dbReference type="InterPro" id="IPR035979">
    <property type="entry name" value="RBD_domain_sf"/>
</dbReference>
<dbReference type="CDD" id="cd12250">
    <property type="entry name" value="RRM2_hnRNPR_like"/>
    <property type="match status" value="1"/>
</dbReference>
<keyword evidence="2" id="KW-0963">Cytoplasm</keyword>
<dbReference type="GO" id="GO:0003723">
    <property type="term" value="F:RNA binding"/>
    <property type="evidence" value="ECO:0007669"/>
    <property type="project" value="UniProtKB-UniRule"/>
</dbReference>
<feature type="domain" description="RRM" evidence="7">
    <location>
        <begin position="71"/>
        <end position="149"/>
    </location>
</feature>
<dbReference type="GO" id="GO:0005737">
    <property type="term" value="C:cytoplasm"/>
    <property type="evidence" value="ECO:0007669"/>
    <property type="project" value="UniProtKB-SubCell"/>
</dbReference>
<dbReference type="FunFam" id="3.30.70.330:FF:000026">
    <property type="entry name" value="APOBEC1 complementation factor isoform X1"/>
    <property type="match status" value="1"/>
</dbReference>
<feature type="compositionally biased region" description="Polar residues" evidence="6">
    <location>
        <begin position="580"/>
        <end position="590"/>
    </location>
</feature>
<organism evidence="8 9">
    <name type="scientific">Octopus sinensis</name>
    <name type="common">East Asian common octopus</name>
    <dbReference type="NCBI Taxonomy" id="2607531"/>
    <lineage>
        <taxon>Eukaryota</taxon>
        <taxon>Metazoa</taxon>
        <taxon>Spiralia</taxon>
        <taxon>Lophotrochozoa</taxon>
        <taxon>Mollusca</taxon>
        <taxon>Cephalopoda</taxon>
        <taxon>Coleoidea</taxon>
        <taxon>Octopodiformes</taxon>
        <taxon>Octopoda</taxon>
        <taxon>Incirrata</taxon>
        <taxon>Octopodidae</taxon>
        <taxon>Octopus</taxon>
    </lineage>
</organism>
<keyword evidence="3" id="KW-0677">Repeat</keyword>
<evidence type="ECO:0000256" key="6">
    <source>
        <dbReference type="SAM" id="MobiDB-lite"/>
    </source>
</evidence>
<dbReference type="Proteomes" id="UP000515154">
    <property type="component" value="Linkage group LG7"/>
</dbReference>
<sequence>MDNNGIKDISKTAISTNEDRNKTSQTISDAANATALLALMEKTGFSMMQENGQRKFGPPPGWTGPPPSRGCEVFIGKIPRDCFEDELVPVFQKIGCIYEFRLMMDFSGYNRGFAFVMYTDKSNARTAIKELNNFQIRKGRFLGVCASVDNCRLFVGGIPKMKQKEEILNEMRKITDGVADVIVYPSVHDKSKNRGFAFVEYESHRAAAMARRKLIPGRIQLWGQNIAVDWAEPEQDVDEEIMATVKILYARNLMMSTSEDTIRKVFTEVTKKDDVIERVKKIRDFAFVHFKSREDAVLAQNKLNGTLLENSKIEVVFAKPVEKSDRIKRMNYSQLCLPDDVGSRADSLSEPDSDENSYGGLELCQPLSAPTNRCLENWDYNMMSKNLNRNVGRGRSAAGLRAAGNLKYGQLPLTYSRPAYYNKAIEVLENICLKNGWGTPIYHLLTTNINGYLCYIFKVTLSSLSGSHIPYTNGWQPRVFSRTIEEAKICAAEHVLEQLRYYHNERGMEMPYLTIAPTLYPYDGTFYQSRPIAAGAILHPNGVIPHTEHHHHHHHLPSNITTTAVLSPVPIPIVHDPTSGKVSQQNNTQIVPVLPDGDGPYIQEQQQN</sequence>
<feature type="domain" description="RRM" evidence="7">
    <location>
        <begin position="246"/>
        <end position="320"/>
    </location>
</feature>
<keyword evidence="8" id="KW-1185">Reference proteome</keyword>
<evidence type="ECO:0000256" key="5">
    <source>
        <dbReference type="PROSITE-ProRule" id="PRU00176"/>
    </source>
</evidence>
<comment type="subcellular location">
    <subcellularLocation>
        <location evidence="1">Cytoplasm</location>
    </subcellularLocation>
</comment>
<dbReference type="NCBIfam" id="TIGR01648">
    <property type="entry name" value="hnRNP-R-Q"/>
    <property type="match status" value="1"/>
</dbReference>
<dbReference type="SUPFAM" id="SSF54768">
    <property type="entry name" value="dsRNA-binding domain-like"/>
    <property type="match status" value="1"/>
</dbReference>
<dbReference type="PANTHER" id="PTHR21245">
    <property type="entry name" value="HETEROGENEOUS NUCLEAR RIBONUCLEOPROTEIN"/>
    <property type="match status" value="1"/>
</dbReference>
<dbReference type="RefSeq" id="XP_036360479.1">
    <property type="nucleotide sequence ID" value="XM_036504586.1"/>
</dbReference>
<evidence type="ECO:0000256" key="4">
    <source>
        <dbReference type="ARBA" id="ARBA00022884"/>
    </source>
</evidence>
<dbReference type="CDD" id="cd12249">
    <property type="entry name" value="RRM1_hnRNPR_like"/>
    <property type="match status" value="1"/>
</dbReference>
<dbReference type="PROSITE" id="PS50102">
    <property type="entry name" value="RRM"/>
    <property type="match status" value="3"/>
</dbReference>
<evidence type="ECO:0000256" key="3">
    <source>
        <dbReference type="ARBA" id="ARBA00022737"/>
    </source>
</evidence>
<feature type="region of interest" description="Disordered" evidence="6">
    <location>
        <begin position="576"/>
        <end position="608"/>
    </location>
</feature>
<dbReference type="Pfam" id="PF14709">
    <property type="entry name" value="DND1_DSRM"/>
    <property type="match status" value="1"/>
</dbReference>
<evidence type="ECO:0000259" key="7">
    <source>
        <dbReference type="PROSITE" id="PS50102"/>
    </source>
</evidence>
<gene>
    <name evidence="9" type="primary">LOC115214200</name>
</gene>
<keyword evidence="4 5" id="KW-0694">RNA-binding</keyword>
<dbReference type="InterPro" id="IPR000504">
    <property type="entry name" value="RRM_dom"/>
</dbReference>
<dbReference type="CDD" id="cd19872">
    <property type="entry name" value="DSRM_A1CF-like"/>
    <property type="match status" value="1"/>
</dbReference>
<feature type="region of interest" description="Disordered" evidence="6">
    <location>
        <begin position="1"/>
        <end position="25"/>
    </location>
</feature>
<dbReference type="FunFam" id="3.30.70.330:FF:000022">
    <property type="entry name" value="APOBEC1 complementation factor isoform X1"/>
    <property type="match status" value="1"/>
</dbReference>
<protein>
    <submittedName>
        <fullName evidence="9">Probable RNA-binding protein 46 isoform X1</fullName>
    </submittedName>
</protein>
<name>A0A7E6EYJ1_9MOLL</name>
<dbReference type="Pfam" id="PF00076">
    <property type="entry name" value="RRM_1"/>
    <property type="match status" value="3"/>
</dbReference>
<dbReference type="AlphaFoldDB" id="A0A7E6EYJ1"/>
<evidence type="ECO:0000256" key="1">
    <source>
        <dbReference type="ARBA" id="ARBA00004496"/>
    </source>
</evidence>
<evidence type="ECO:0000313" key="8">
    <source>
        <dbReference type="Proteomes" id="UP000515154"/>
    </source>
</evidence>
<dbReference type="Gene3D" id="3.30.70.330">
    <property type="match status" value="3"/>
</dbReference>
<dbReference type="InterPro" id="IPR012677">
    <property type="entry name" value="Nucleotide-bd_a/b_plait_sf"/>
</dbReference>
<evidence type="ECO:0000256" key="2">
    <source>
        <dbReference type="ARBA" id="ARBA00022490"/>
    </source>
</evidence>
<reference evidence="9" key="1">
    <citation type="submission" date="2025-08" db="UniProtKB">
        <authorList>
            <consortium name="RefSeq"/>
        </authorList>
    </citation>
    <scope>IDENTIFICATION</scope>
</reference>
<dbReference type="Gene3D" id="3.30.160.20">
    <property type="match status" value="1"/>
</dbReference>
<evidence type="ECO:0000313" key="9">
    <source>
        <dbReference type="RefSeq" id="XP_036360479.1"/>
    </source>
</evidence>
<accession>A0A7E6EYJ1</accession>
<proteinExistence type="predicted"/>